<dbReference type="Proteomes" id="UP000520814">
    <property type="component" value="Unassembled WGS sequence"/>
</dbReference>
<keyword evidence="1" id="KW-0732">Signal</keyword>
<dbReference type="RefSeq" id="WP_184192303.1">
    <property type="nucleotide sequence ID" value="NZ_JACHGW010000001.1"/>
</dbReference>
<dbReference type="PANTHER" id="PTHR16026:SF0">
    <property type="entry name" value="CARTILAGE ACIDIC PROTEIN 1"/>
    <property type="match status" value="1"/>
</dbReference>
<protein>
    <recommendedName>
        <fullName evidence="2">ASPIC/UnbV domain-containing protein</fullName>
    </recommendedName>
</protein>
<dbReference type="Pfam" id="PF07593">
    <property type="entry name" value="UnbV_ASPIC"/>
    <property type="match status" value="1"/>
</dbReference>
<dbReference type="Gene3D" id="2.130.10.130">
    <property type="entry name" value="Integrin alpha, N-terminal"/>
    <property type="match status" value="2"/>
</dbReference>
<dbReference type="EMBL" id="JACHGW010000001">
    <property type="protein sequence ID" value="MBB6048668.1"/>
    <property type="molecule type" value="Genomic_DNA"/>
</dbReference>
<evidence type="ECO:0000313" key="4">
    <source>
        <dbReference type="Proteomes" id="UP000520814"/>
    </source>
</evidence>
<dbReference type="InterPro" id="IPR013517">
    <property type="entry name" value="FG-GAP"/>
</dbReference>
<comment type="caution">
    <text evidence="3">The sequence shown here is derived from an EMBL/GenBank/DDBJ whole genome shotgun (WGS) entry which is preliminary data.</text>
</comment>
<dbReference type="Pfam" id="PF13517">
    <property type="entry name" value="FG-GAP_3"/>
    <property type="match status" value="2"/>
</dbReference>
<name>A0A7W9SMH7_ARMRO</name>
<dbReference type="SUPFAM" id="SSF69318">
    <property type="entry name" value="Integrin alpha N-terminal domain"/>
    <property type="match status" value="1"/>
</dbReference>
<keyword evidence="4" id="KW-1185">Reference proteome</keyword>
<evidence type="ECO:0000259" key="2">
    <source>
        <dbReference type="Pfam" id="PF07593"/>
    </source>
</evidence>
<reference evidence="3 4" key="1">
    <citation type="submission" date="2020-08" db="EMBL/GenBank/DDBJ databases">
        <title>Genomic Encyclopedia of Type Strains, Phase IV (KMG-IV): sequencing the most valuable type-strain genomes for metagenomic binning, comparative biology and taxonomic classification.</title>
        <authorList>
            <person name="Goeker M."/>
        </authorList>
    </citation>
    <scope>NUCLEOTIDE SEQUENCE [LARGE SCALE GENOMIC DNA]</scope>
    <source>
        <strain evidence="3 4">DSM 23562</strain>
    </source>
</reference>
<evidence type="ECO:0000256" key="1">
    <source>
        <dbReference type="ARBA" id="ARBA00022729"/>
    </source>
</evidence>
<organism evidence="3 4">
    <name type="scientific">Armatimonas rosea</name>
    <dbReference type="NCBI Taxonomy" id="685828"/>
    <lineage>
        <taxon>Bacteria</taxon>
        <taxon>Bacillati</taxon>
        <taxon>Armatimonadota</taxon>
        <taxon>Armatimonadia</taxon>
        <taxon>Armatimonadales</taxon>
        <taxon>Armatimonadaceae</taxon>
        <taxon>Armatimonas</taxon>
    </lineage>
</organism>
<feature type="domain" description="ASPIC/UnbV" evidence="2">
    <location>
        <begin position="475"/>
        <end position="542"/>
    </location>
</feature>
<dbReference type="AlphaFoldDB" id="A0A7W9SMH7"/>
<dbReference type="InterPro" id="IPR028994">
    <property type="entry name" value="Integrin_alpha_N"/>
</dbReference>
<dbReference type="InterPro" id="IPR027039">
    <property type="entry name" value="Crtac1"/>
</dbReference>
<sequence length="548" mass="58292">MKPGLPVRATLALLALGAGCTQPHGPPSPTGAPYFREVAEAVGVRYRWSPPQRSPLNLRETIGNGAAFLDFNADGNLDILLVGAPCGLFQGDGKGHFTAVALPELKGEFLGCAVGDYDSDGYPDLYLSAFQGGALLHNDSGKGFREVTVSAGLKPQPWGTAAAWVETVPGSGRLDLMVANYVDFDPAHGARPLCDFRDAQGKTLLAACGPREYEPLTAAFFRNRGAGRFEDASLTSLAQTLTRGRGLGVAAADFQANGQPGIAFANDEAPGDLLVPAGGRFTNVADAVGVAYDNDGKLHAGMGLDWGDYDNDGWLDLAVATFRYEPNSLYHNEQGKHFVDQGYNTGIGAATQPFVAFGCHFLDYDNDGWLDLAFTNGHVQDNVEALDAKTHYRQPSQLFHNQQGRFVEVGAQGGPGFQTPLVGRGLAVGDYDNDGALDLLLVDSAGKPLLLHNEVPSRGHWLGLALQGRKSNRSGYGAVVTLELEGGTKRVRHCHADGSYLSSSDPRVHFGLGSASKITGLTVRWPSGKKQSIEVPALDRYLAVTEEP</sequence>
<gene>
    <name evidence="3" type="ORF">HNQ39_000430</name>
</gene>
<evidence type="ECO:0000313" key="3">
    <source>
        <dbReference type="EMBL" id="MBB6048668.1"/>
    </source>
</evidence>
<dbReference type="PANTHER" id="PTHR16026">
    <property type="entry name" value="CARTILAGE ACIDIC PROTEIN 1"/>
    <property type="match status" value="1"/>
</dbReference>
<proteinExistence type="predicted"/>
<accession>A0A7W9SMH7</accession>
<dbReference type="PROSITE" id="PS51257">
    <property type="entry name" value="PROKAR_LIPOPROTEIN"/>
    <property type="match status" value="1"/>
</dbReference>
<dbReference type="InterPro" id="IPR011519">
    <property type="entry name" value="UnbV_ASPIC"/>
</dbReference>